<dbReference type="KEGG" id="pde:Pden_3748"/>
<organism evidence="1 2">
    <name type="scientific">Paracoccus denitrificans (strain Pd 1222)</name>
    <dbReference type="NCBI Taxonomy" id="318586"/>
    <lineage>
        <taxon>Bacteria</taxon>
        <taxon>Pseudomonadati</taxon>
        <taxon>Pseudomonadota</taxon>
        <taxon>Alphaproteobacteria</taxon>
        <taxon>Rhodobacterales</taxon>
        <taxon>Paracoccaceae</taxon>
        <taxon>Paracoccus</taxon>
    </lineage>
</organism>
<keyword evidence="2" id="KW-1185">Reference proteome</keyword>
<sequence>MADDSQTPLQKFQITVEMPAGERISHVIRAADKKAAMARAVIPYPGALVVRLDQLSEVADAPKIVRLRPVDRARREMIGILQRQGYSLADIAEALNITVERALVLMEAA</sequence>
<protein>
    <submittedName>
        <fullName evidence="1">Uncharacterized protein</fullName>
    </submittedName>
</protein>
<dbReference type="HOGENOM" id="CLU_2181347_0_0_5"/>
<dbReference type="STRING" id="318586.Pden_3748"/>
<evidence type="ECO:0000313" key="2">
    <source>
        <dbReference type="Proteomes" id="UP000000361"/>
    </source>
</evidence>
<dbReference type="EMBL" id="CP000490">
    <property type="protein sequence ID" value="ABL71815.1"/>
    <property type="molecule type" value="Genomic_DNA"/>
</dbReference>
<evidence type="ECO:0000313" key="1">
    <source>
        <dbReference type="EMBL" id="ABL71815.1"/>
    </source>
</evidence>
<dbReference type="AlphaFoldDB" id="A1B8H1"/>
<name>A1B8H1_PARDP</name>
<dbReference type="GeneID" id="93453406"/>
<dbReference type="RefSeq" id="WP_011749984.1">
    <property type="nucleotide sequence ID" value="NC_008687.1"/>
</dbReference>
<gene>
    <name evidence="1" type="ordered locus">Pden_3748</name>
</gene>
<accession>A1B8H1</accession>
<dbReference type="Proteomes" id="UP000000361">
    <property type="component" value="Chromosome 2"/>
</dbReference>
<proteinExistence type="predicted"/>
<reference evidence="2" key="1">
    <citation type="submission" date="2006-12" db="EMBL/GenBank/DDBJ databases">
        <title>Complete sequence of chromosome 2 of Paracoccus denitrificans PD1222.</title>
        <authorList>
            <person name="Copeland A."/>
            <person name="Lucas S."/>
            <person name="Lapidus A."/>
            <person name="Barry K."/>
            <person name="Detter J.C."/>
            <person name="Glavina del Rio T."/>
            <person name="Hammon N."/>
            <person name="Israni S."/>
            <person name="Dalin E."/>
            <person name="Tice H."/>
            <person name="Pitluck S."/>
            <person name="Munk A.C."/>
            <person name="Brettin T."/>
            <person name="Bruce D."/>
            <person name="Han C."/>
            <person name="Tapia R."/>
            <person name="Gilna P."/>
            <person name="Schmutz J."/>
            <person name="Larimer F."/>
            <person name="Land M."/>
            <person name="Hauser L."/>
            <person name="Kyrpides N."/>
            <person name="Lykidis A."/>
            <person name="Spiro S."/>
            <person name="Richardson D.J."/>
            <person name="Moir J.W.B."/>
            <person name="Ferguson S.J."/>
            <person name="van Spanning R.J.M."/>
            <person name="Richardson P."/>
        </authorList>
    </citation>
    <scope>NUCLEOTIDE SEQUENCE [LARGE SCALE GENOMIC DNA]</scope>
    <source>
        <strain evidence="2">Pd 1222</strain>
    </source>
</reference>
<dbReference type="EnsemblBacteria" id="ABL71815">
    <property type="protein sequence ID" value="ABL71815"/>
    <property type="gene ID" value="Pden_3748"/>
</dbReference>